<dbReference type="InterPro" id="IPR036527">
    <property type="entry name" value="SCP2_sterol-bd_dom_sf"/>
</dbReference>
<organism evidence="2 3">
    <name type="scientific">Ornithinimicrobium faecis</name>
    <dbReference type="NCBI Taxonomy" id="2934158"/>
    <lineage>
        <taxon>Bacteria</taxon>
        <taxon>Bacillati</taxon>
        <taxon>Actinomycetota</taxon>
        <taxon>Actinomycetes</taxon>
        <taxon>Micrococcales</taxon>
        <taxon>Ornithinimicrobiaceae</taxon>
        <taxon>Ornithinimicrobium</taxon>
    </lineage>
</organism>
<dbReference type="NCBIfam" id="TIGR03083">
    <property type="entry name" value="maleylpyruvate isomerase family mycothiol-dependent enzyme"/>
    <property type="match status" value="1"/>
</dbReference>
<feature type="domain" description="Mycothiol-dependent maleylpyruvate isomerase metal-binding" evidence="1">
    <location>
        <begin position="15"/>
        <end position="150"/>
    </location>
</feature>
<dbReference type="Pfam" id="PF11716">
    <property type="entry name" value="MDMPI_N"/>
    <property type="match status" value="1"/>
</dbReference>
<dbReference type="Proteomes" id="UP001056455">
    <property type="component" value="Chromosome"/>
</dbReference>
<dbReference type="SUPFAM" id="SSF109854">
    <property type="entry name" value="DinB/YfiT-like putative metalloenzymes"/>
    <property type="match status" value="1"/>
</dbReference>
<dbReference type="InterPro" id="IPR024344">
    <property type="entry name" value="MDMPI_metal-binding"/>
</dbReference>
<dbReference type="EMBL" id="CP099489">
    <property type="protein sequence ID" value="USQ78786.1"/>
    <property type="molecule type" value="Genomic_DNA"/>
</dbReference>
<dbReference type="Gene3D" id="1.20.120.450">
    <property type="entry name" value="dinb family like domain"/>
    <property type="match status" value="1"/>
</dbReference>
<sequence>MSEGHPAIGRSIDLLAEADQALAGTLARMTPEDLAGPSLCPGWTRAHVLAHLARNADALQHLVQWAASGHETPAYASREQRDQDIEDGATVPLARLRADVISASDAFRARVQSLRGRTDLHPVQVGGGALPGDQVPWARLREVTYHHVDLDLGFTFAQAPPEVVRAGLVEAVERLGHAGSPPLTLTGTDGRHWHIAGGGAEVSGKPADLLLWVTRGIQHNLTSHHPLPTLPAWG</sequence>
<gene>
    <name evidence="2" type="ORF">NF556_14285</name>
</gene>
<evidence type="ECO:0000313" key="2">
    <source>
        <dbReference type="EMBL" id="USQ78786.1"/>
    </source>
</evidence>
<proteinExistence type="predicted"/>
<evidence type="ECO:0000313" key="3">
    <source>
        <dbReference type="Proteomes" id="UP001056455"/>
    </source>
</evidence>
<protein>
    <submittedName>
        <fullName evidence="2">Maleylpyruvate isomerase family mycothiol-dependent enzyme</fullName>
    </submittedName>
</protein>
<dbReference type="InterPro" id="IPR034660">
    <property type="entry name" value="DinB/YfiT-like"/>
</dbReference>
<evidence type="ECO:0000259" key="1">
    <source>
        <dbReference type="Pfam" id="PF11716"/>
    </source>
</evidence>
<dbReference type="InterPro" id="IPR017517">
    <property type="entry name" value="Maleyloyr_isom"/>
</dbReference>
<reference evidence="2" key="1">
    <citation type="submission" date="2022-06" db="EMBL/GenBank/DDBJ databases">
        <title>Ornithinimicrobium HY1793.</title>
        <authorList>
            <person name="Huang Y."/>
        </authorList>
    </citation>
    <scope>NUCLEOTIDE SEQUENCE</scope>
    <source>
        <strain evidence="2">HY1793</strain>
    </source>
</reference>
<dbReference type="RefSeq" id="WP_252591581.1">
    <property type="nucleotide sequence ID" value="NZ_CP099489.1"/>
</dbReference>
<dbReference type="SUPFAM" id="SSF55718">
    <property type="entry name" value="SCP-like"/>
    <property type="match status" value="1"/>
</dbReference>
<keyword evidence="2" id="KW-0413">Isomerase</keyword>
<name>A0ABY4YQF0_9MICO</name>
<keyword evidence="3" id="KW-1185">Reference proteome</keyword>
<accession>A0ABY4YQF0</accession>
<dbReference type="GO" id="GO:0016853">
    <property type="term" value="F:isomerase activity"/>
    <property type="evidence" value="ECO:0007669"/>
    <property type="project" value="UniProtKB-KW"/>
</dbReference>